<proteinExistence type="predicted"/>
<gene>
    <name evidence="2" type="ORF">JOF53_003766</name>
</gene>
<sequence>MHLDRSPWDLLSTQLRRLTGAPLPRRIAAGALAVLAAVLLLQPGTPGPRTTPVLVAARDLPAGSPLTQADVLLRHHPAELAPDGALHELPEPRLLAAPLRKGQPLTDLTVLGPALTHAVAGQDTRTVPVRLADPALSPLLRPGTKIDLVATEPAEVLAEEAVVVTALSGASPDREPPAEGTTILVALPSTNAPRVATSSLTRSVTITLR</sequence>
<evidence type="ECO:0000313" key="3">
    <source>
        <dbReference type="Proteomes" id="UP001519363"/>
    </source>
</evidence>
<comment type="caution">
    <text evidence="2">The sequence shown here is derived from an EMBL/GenBank/DDBJ whole genome shotgun (WGS) entry which is preliminary data.</text>
</comment>
<dbReference type="InterPro" id="IPR013974">
    <property type="entry name" value="SAF"/>
</dbReference>
<dbReference type="SMART" id="SM00858">
    <property type="entry name" value="SAF"/>
    <property type="match status" value="1"/>
</dbReference>
<feature type="domain" description="SAF" evidence="1">
    <location>
        <begin position="51"/>
        <end position="111"/>
    </location>
</feature>
<name>A0ABS5AFB8_9PSEU</name>
<accession>A0ABS5AFB8</accession>
<dbReference type="EMBL" id="JAGIOO010000001">
    <property type="protein sequence ID" value="MBP2474894.1"/>
    <property type="molecule type" value="Genomic_DNA"/>
</dbReference>
<reference evidence="2 3" key="1">
    <citation type="submission" date="2021-03" db="EMBL/GenBank/DDBJ databases">
        <title>Sequencing the genomes of 1000 actinobacteria strains.</title>
        <authorList>
            <person name="Klenk H.-P."/>
        </authorList>
    </citation>
    <scope>NUCLEOTIDE SEQUENCE [LARGE SCALE GENOMIC DNA]</scope>
    <source>
        <strain evidence="2 3">DSM 44580</strain>
    </source>
</reference>
<dbReference type="CDD" id="cd11614">
    <property type="entry name" value="SAF_CpaB_FlgA_like"/>
    <property type="match status" value="1"/>
</dbReference>
<protein>
    <submittedName>
        <fullName evidence="2">Flp pilus assembly protein CpaB</fullName>
    </submittedName>
</protein>
<evidence type="ECO:0000259" key="1">
    <source>
        <dbReference type="SMART" id="SM00858"/>
    </source>
</evidence>
<evidence type="ECO:0000313" key="2">
    <source>
        <dbReference type="EMBL" id="MBP2474894.1"/>
    </source>
</evidence>
<dbReference type="Pfam" id="PF08666">
    <property type="entry name" value="SAF"/>
    <property type="match status" value="1"/>
</dbReference>
<dbReference type="RefSeq" id="WP_143342337.1">
    <property type="nucleotide sequence ID" value="NZ_JAGIOO010000001.1"/>
</dbReference>
<dbReference type="Proteomes" id="UP001519363">
    <property type="component" value="Unassembled WGS sequence"/>
</dbReference>
<organism evidence="2 3">
    <name type="scientific">Crossiella equi</name>
    <dbReference type="NCBI Taxonomy" id="130796"/>
    <lineage>
        <taxon>Bacteria</taxon>
        <taxon>Bacillati</taxon>
        <taxon>Actinomycetota</taxon>
        <taxon>Actinomycetes</taxon>
        <taxon>Pseudonocardiales</taxon>
        <taxon>Pseudonocardiaceae</taxon>
        <taxon>Crossiella</taxon>
    </lineage>
</organism>
<keyword evidence="3" id="KW-1185">Reference proteome</keyword>